<dbReference type="InterPro" id="IPR001604">
    <property type="entry name" value="Endo_G_ENPP1-like_dom"/>
</dbReference>
<evidence type="ECO:0000256" key="5">
    <source>
        <dbReference type="PIRSR" id="PIRSR640255-2"/>
    </source>
</evidence>
<feature type="non-terminal residue" evidence="7">
    <location>
        <position position="1"/>
    </location>
</feature>
<dbReference type="GO" id="GO:0046872">
    <property type="term" value="F:metal ion binding"/>
    <property type="evidence" value="ECO:0007669"/>
    <property type="project" value="UniProtKB-KW"/>
</dbReference>
<dbReference type="GO" id="GO:0000014">
    <property type="term" value="F:single-stranded DNA endodeoxyribonuclease activity"/>
    <property type="evidence" value="ECO:0007669"/>
    <property type="project" value="TreeGrafter"/>
</dbReference>
<dbReference type="GO" id="GO:0005634">
    <property type="term" value="C:nucleus"/>
    <property type="evidence" value="ECO:0007669"/>
    <property type="project" value="TreeGrafter"/>
</dbReference>
<evidence type="ECO:0000256" key="3">
    <source>
        <dbReference type="ARBA" id="ARBA00022759"/>
    </source>
</evidence>
<dbReference type="EMBL" id="GECZ01027386">
    <property type="protein sequence ID" value="JAS42383.1"/>
    <property type="molecule type" value="Transcribed_RNA"/>
</dbReference>
<dbReference type="GO" id="GO:0003676">
    <property type="term" value="F:nucleic acid binding"/>
    <property type="evidence" value="ECO:0007669"/>
    <property type="project" value="InterPro"/>
</dbReference>
<evidence type="ECO:0000259" key="6">
    <source>
        <dbReference type="SMART" id="SM00892"/>
    </source>
</evidence>
<keyword evidence="3" id="KW-0255">Endonuclease</keyword>
<dbReference type="PANTHER" id="PTHR13966">
    <property type="entry name" value="ENDONUCLEASE RELATED"/>
    <property type="match status" value="1"/>
</dbReference>
<feature type="domain" description="DNA/RNA non-specific endonuclease/pyrophosphatase/phosphodiesterase" evidence="6">
    <location>
        <begin position="185"/>
        <end position="421"/>
    </location>
</feature>
<feature type="binding site" evidence="5">
    <location>
        <position position="302"/>
    </location>
    <ligand>
        <name>Mg(2+)</name>
        <dbReference type="ChEBI" id="CHEBI:18420"/>
        <note>catalytic</note>
    </ligand>
</feature>
<dbReference type="GO" id="GO:0005743">
    <property type="term" value="C:mitochondrial inner membrane"/>
    <property type="evidence" value="ECO:0007669"/>
    <property type="project" value="TreeGrafter"/>
</dbReference>
<dbReference type="SMART" id="SM00892">
    <property type="entry name" value="Endonuclease_NS"/>
    <property type="match status" value="1"/>
</dbReference>
<dbReference type="Pfam" id="PF01223">
    <property type="entry name" value="Endonuclease_NS"/>
    <property type="match status" value="1"/>
</dbReference>
<keyword evidence="2" id="KW-0540">Nuclease</keyword>
<dbReference type="GO" id="GO:0006309">
    <property type="term" value="P:apoptotic DNA fragmentation"/>
    <property type="evidence" value="ECO:0007669"/>
    <property type="project" value="TreeGrafter"/>
</dbReference>
<gene>
    <name evidence="7" type="ORF">g.18394</name>
</gene>
<evidence type="ECO:0000256" key="2">
    <source>
        <dbReference type="ARBA" id="ARBA00022722"/>
    </source>
</evidence>
<comment type="similarity">
    <text evidence="1">Belongs to the DNA/RNA non-specific endonuclease family.</text>
</comment>
<dbReference type="InterPro" id="IPR044929">
    <property type="entry name" value="DNA/RNA_non-sp_Endonuclease_sf"/>
</dbReference>
<reference evidence="7" key="1">
    <citation type="submission" date="2015-11" db="EMBL/GenBank/DDBJ databases">
        <title>De novo transcriptome assembly of four potential Pierce s Disease insect vectors from Arizona vineyards.</title>
        <authorList>
            <person name="Tassone E.E."/>
        </authorList>
    </citation>
    <scope>NUCLEOTIDE SEQUENCE</scope>
</reference>
<dbReference type="InterPro" id="IPR044925">
    <property type="entry name" value="His-Me_finger_sf"/>
</dbReference>
<evidence type="ECO:0000313" key="7">
    <source>
        <dbReference type="EMBL" id="JAS42383.1"/>
    </source>
</evidence>
<proteinExistence type="inferred from homology"/>
<dbReference type="Gene3D" id="3.40.570.10">
    <property type="entry name" value="Extracellular Endonuclease, subunit A"/>
    <property type="match status" value="1"/>
</dbReference>
<name>A0A1B6EXI3_9HEMI</name>
<accession>A0A1B6EXI3</accession>
<keyword evidence="5" id="KW-0479">Metal-binding</keyword>
<evidence type="ECO:0000256" key="4">
    <source>
        <dbReference type="PIRSR" id="PIRSR640255-1"/>
    </source>
</evidence>
<evidence type="ECO:0000256" key="1">
    <source>
        <dbReference type="ARBA" id="ARBA00010052"/>
    </source>
</evidence>
<dbReference type="AlphaFoldDB" id="A0A1B6EXI3"/>
<organism evidence="7">
    <name type="scientific">Cuerna arida</name>
    <dbReference type="NCBI Taxonomy" id="1464854"/>
    <lineage>
        <taxon>Eukaryota</taxon>
        <taxon>Metazoa</taxon>
        <taxon>Ecdysozoa</taxon>
        <taxon>Arthropoda</taxon>
        <taxon>Hexapoda</taxon>
        <taxon>Insecta</taxon>
        <taxon>Pterygota</taxon>
        <taxon>Neoptera</taxon>
        <taxon>Paraneoptera</taxon>
        <taxon>Hemiptera</taxon>
        <taxon>Auchenorrhyncha</taxon>
        <taxon>Membracoidea</taxon>
        <taxon>Cicadellidae</taxon>
        <taxon>Cicadellinae</taxon>
        <taxon>Proconiini</taxon>
        <taxon>Cuerna</taxon>
    </lineage>
</organism>
<dbReference type="SUPFAM" id="SSF54060">
    <property type="entry name" value="His-Me finger endonucleases"/>
    <property type="match status" value="1"/>
</dbReference>
<dbReference type="PANTHER" id="PTHR13966:SF17">
    <property type="entry name" value="ENDONUCLEASE-RELATED"/>
    <property type="match status" value="1"/>
</dbReference>
<dbReference type="GO" id="GO:0004521">
    <property type="term" value="F:RNA endonuclease activity"/>
    <property type="evidence" value="ECO:0007669"/>
    <property type="project" value="TreeGrafter"/>
</dbReference>
<sequence length="442" mass="50016">ESNQCLLWSYVIIFHRTAAMANELFTTMRVLSTLVLICAYVENTIEWSLNPLSWFSRARGCQLKLNSDLNSGHEPIFLVKTRHGFELAMPELVDEVGMFKLAKGDTLFVACPGNNNEIRGFANYNGGSVMSRCVMDKTLELKGKQVVSSELECKNKVFAKLKETEKECGNNIGEEVQLGFEVEGWHPLVTVCYYRSRAETLHATHILFGSSLLGAEIKEKKKYFIKGPSNIYPGVNPASAYKQQNQRKVFSQLLGEERANFILARSYLSRGHLAPDGDFLLGTWQHLAYFYINTAPQWQSVNGGNWLQLETLVRNFASSVKQDFIVTTGTYGILELDDIYGYPQKIYLEPLQESIPVPLLLWKIVADPKKSSCIVFITHNNPFLTEKPSTICNNICHDHGWSTDLEDVSKGYTYCCSYSEFKGVVDYAPDLDCRSILSNYYV</sequence>
<protein>
    <recommendedName>
        <fullName evidence="6">DNA/RNA non-specific endonuclease/pyrophosphatase/phosphodiesterase domain-containing protein</fullName>
    </recommendedName>
</protein>
<dbReference type="InterPro" id="IPR040255">
    <property type="entry name" value="Non-specific_endonuclease"/>
</dbReference>
<keyword evidence="3" id="KW-0378">Hydrolase</keyword>
<feature type="active site" description="Proton acceptor" evidence="4">
    <location>
        <position position="272"/>
    </location>
</feature>